<dbReference type="KEGG" id="ccp:CHC_T00008197001"/>
<keyword evidence="1" id="KW-0732">Signal</keyword>
<sequence>MCVSPFLLFFCMRLLIADALNESNVIFIAGVTCPFCFLKPPFFILNLQTVSLSVQLPRRGNVLIVNRGSIFPMAPPCSLSGERLPEAPL</sequence>
<keyword evidence="3" id="KW-1185">Reference proteome</keyword>
<feature type="chain" id="PRO_5004443146" description="Secreted protein" evidence="1">
    <location>
        <begin position="20"/>
        <end position="89"/>
    </location>
</feature>
<accession>R7Q4Z0</accession>
<protein>
    <recommendedName>
        <fullName evidence="4">Secreted protein</fullName>
    </recommendedName>
</protein>
<name>R7Q4Z0_CHOCR</name>
<dbReference type="Proteomes" id="UP000012073">
    <property type="component" value="Unassembled WGS sequence"/>
</dbReference>
<proteinExistence type="predicted"/>
<feature type="signal peptide" evidence="1">
    <location>
        <begin position="1"/>
        <end position="19"/>
    </location>
</feature>
<gene>
    <name evidence="2" type="ORF">CHC_T00008197001</name>
</gene>
<evidence type="ECO:0000313" key="3">
    <source>
        <dbReference type="Proteomes" id="UP000012073"/>
    </source>
</evidence>
<dbReference type="GeneID" id="17319876"/>
<dbReference type="EMBL" id="HG001508">
    <property type="protein sequence ID" value="CDF32500.1"/>
    <property type="molecule type" value="Genomic_DNA"/>
</dbReference>
<evidence type="ECO:0000256" key="1">
    <source>
        <dbReference type="SAM" id="SignalP"/>
    </source>
</evidence>
<evidence type="ECO:0008006" key="4">
    <source>
        <dbReference type="Google" id="ProtNLM"/>
    </source>
</evidence>
<reference evidence="3" key="1">
    <citation type="journal article" date="2013" name="Proc. Natl. Acad. Sci. U.S.A.">
        <title>Genome structure and metabolic features in the red seaweed Chondrus crispus shed light on evolution of the Archaeplastida.</title>
        <authorList>
            <person name="Collen J."/>
            <person name="Porcel B."/>
            <person name="Carre W."/>
            <person name="Ball S.G."/>
            <person name="Chaparro C."/>
            <person name="Tonon T."/>
            <person name="Barbeyron T."/>
            <person name="Michel G."/>
            <person name="Noel B."/>
            <person name="Valentin K."/>
            <person name="Elias M."/>
            <person name="Artiguenave F."/>
            <person name="Arun A."/>
            <person name="Aury J.M."/>
            <person name="Barbosa-Neto J.F."/>
            <person name="Bothwell J.H."/>
            <person name="Bouget F.Y."/>
            <person name="Brillet L."/>
            <person name="Cabello-Hurtado F."/>
            <person name="Capella-Gutierrez S."/>
            <person name="Charrier B."/>
            <person name="Cladiere L."/>
            <person name="Cock J.M."/>
            <person name="Coelho S.M."/>
            <person name="Colleoni C."/>
            <person name="Czjzek M."/>
            <person name="Da Silva C."/>
            <person name="Delage L."/>
            <person name="Denoeud F."/>
            <person name="Deschamps P."/>
            <person name="Dittami S.M."/>
            <person name="Gabaldon T."/>
            <person name="Gachon C.M."/>
            <person name="Groisillier A."/>
            <person name="Herve C."/>
            <person name="Jabbari K."/>
            <person name="Katinka M."/>
            <person name="Kloareg B."/>
            <person name="Kowalczyk N."/>
            <person name="Labadie K."/>
            <person name="Leblanc C."/>
            <person name="Lopez P.J."/>
            <person name="McLachlan D.H."/>
            <person name="Meslet-Cladiere L."/>
            <person name="Moustafa A."/>
            <person name="Nehr Z."/>
            <person name="Nyvall Collen P."/>
            <person name="Panaud O."/>
            <person name="Partensky F."/>
            <person name="Poulain J."/>
            <person name="Rensing S.A."/>
            <person name="Rousvoal S."/>
            <person name="Samson G."/>
            <person name="Symeonidi A."/>
            <person name="Weissenbach J."/>
            <person name="Zambounis A."/>
            <person name="Wincker P."/>
            <person name="Boyen C."/>
        </authorList>
    </citation>
    <scope>NUCLEOTIDE SEQUENCE [LARGE SCALE GENOMIC DNA]</scope>
    <source>
        <strain evidence="3">cv. Stackhouse</strain>
    </source>
</reference>
<dbReference type="AlphaFoldDB" id="R7Q4Z0"/>
<evidence type="ECO:0000313" key="2">
    <source>
        <dbReference type="EMBL" id="CDF32500.1"/>
    </source>
</evidence>
<organism evidence="2 3">
    <name type="scientific">Chondrus crispus</name>
    <name type="common">Carrageen Irish moss</name>
    <name type="synonym">Polymorpha crispa</name>
    <dbReference type="NCBI Taxonomy" id="2769"/>
    <lineage>
        <taxon>Eukaryota</taxon>
        <taxon>Rhodophyta</taxon>
        <taxon>Florideophyceae</taxon>
        <taxon>Rhodymeniophycidae</taxon>
        <taxon>Gigartinales</taxon>
        <taxon>Gigartinaceae</taxon>
        <taxon>Chondrus</taxon>
    </lineage>
</organism>
<dbReference type="Gramene" id="CDF32500">
    <property type="protein sequence ID" value="CDF32500"/>
    <property type="gene ID" value="CHC_T00008197001"/>
</dbReference>
<dbReference type="RefSeq" id="XP_005712165.1">
    <property type="nucleotide sequence ID" value="XM_005712108.1"/>
</dbReference>